<sequence>MRVKLCYTVPAASLLQLAGGCLVWPTRAAGASCRCWVNSGGRLADAVVRWLGTMAFLPLSYLDGSKGKGEENDAGDHVWHKSRQGERKRMQSLRGACVAAGGEEEQAEPASRRCVASARGAGAEEEEEEETDVAGWKFLR</sequence>
<dbReference type="EMBL" id="CAJGYO010000017">
    <property type="protein sequence ID" value="CAD6334197.1"/>
    <property type="molecule type" value="Genomic_DNA"/>
</dbReference>
<keyword evidence="2" id="KW-0732">Signal</keyword>
<evidence type="ECO:0000313" key="4">
    <source>
        <dbReference type="Proteomes" id="UP000604825"/>
    </source>
</evidence>
<feature type="signal peptide" evidence="2">
    <location>
        <begin position="1"/>
        <end position="28"/>
    </location>
</feature>
<evidence type="ECO:0000313" key="3">
    <source>
        <dbReference type="EMBL" id="CAD6334197.1"/>
    </source>
</evidence>
<dbReference type="PROSITE" id="PS51257">
    <property type="entry name" value="PROKAR_LIPOPROTEIN"/>
    <property type="match status" value="1"/>
</dbReference>
<reference evidence="3" key="1">
    <citation type="submission" date="2020-10" db="EMBL/GenBank/DDBJ databases">
        <authorList>
            <person name="Han B."/>
            <person name="Lu T."/>
            <person name="Zhao Q."/>
            <person name="Huang X."/>
            <person name="Zhao Y."/>
        </authorList>
    </citation>
    <scope>NUCLEOTIDE SEQUENCE</scope>
</reference>
<comment type="caution">
    <text evidence="3">The sequence shown here is derived from an EMBL/GenBank/DDBJ whole genome shotgun (WGS) entry which is preliminary data.</text>
</comment>
<proteinExistence type="predicted"/>
<feature type="chain" id="PRO_5032705697" evidence="2">
    <location>
        <begin position="29"/>
        <end position="140"/>
    </location>
</feature>
<keyword evidence="4" id="KW-1185">Reference proteome</keyword>
<name>A0A811RW82_9POAL</name>
<feature type="region of interest" description="Disordered" evidence="1">
    <location>
        <begin position="67"/>
        <end position="140"/>
    </location>
</feature>
<organism evidence="3 4">
    <name type="scientific">Miscanthus lutarioriparius</name>
    <dbReference type="NCBI Taxonomy" id="422564"/>
    <lineage>
        <taxon>Eukaryota</taxon>
        <taxon>Viridiplantae</taxon>
        <taxon>Streptophyta</taxon>
        <taxon>Embryophyta</taxon>
        <taxon>Tracheophyta</taxon>
        <taxon>Spermatophyta</taxon>
        <taxon>Magnoliopsida</taxon>
        <taxon>Liliopsida</taxon>
        <taxon>Poales</taxon>
        <taxon>Poaceae</taxon>
        <taxon>PACMAD clade</taxon>
        <taxon>Panicoideae</taxon>
        <taxon>Andropogonodae</taxon>
        <taxon>Andropogoneae</taxon>
        <taxon>Saccharinae</taxon>
        <taxon>Miscanthus</taxon>
    </lineage>
</organism>
<dbReference type="AlphaFoldDB" id="A0A811RW82"/>
<dbReference type="Proteomes" id="UP000604825">
    <property type="component" value="Unassembled WGS sequence"/>
</dbReference>
<accession>A0A811RW82</accession>
<feature type="compositionally biased region" description="Acidic residues" evidence="1">
    <location>
        <begin position="123"/>
        <end position="132"/>
    </location>
</feature>
<evidence type="ECO:0000256" key="1">
    <source>
        <dbReference type="SAM" id="MobiDB-lite"/>
    </source>
</evidence>
<feature type="compositionally biased region" description="Basic and acidic residues" evidence="1">
    <location>
        <begin position="67"/>
        <end position="89"/>
    </location>
</feature>
<gene>
    <name evidence="3" type="ORF">NCGR_LOCUS58295</name>
</gene>
<protein>
    <submittedName>
        <fullName evidence="3">Uncharacterized protein</fullName>
    </submittedName>
</protein>
<evidence type="ECO:0000256" key="2">
    <source>
        <dbReference type="SAM" id="SignalP"/>
    </source>
</evidence>